<reference evidence="5 6" key="1">
    <citation type="submission" date="2017-02" db="EMBL/GenBank/DDBJ databases">
        <title>Natronthermophilus aegyptiacus gen. nov.,sp. nov., an aerobic, extremely halophilic alkalithermophilic archaeon isolated from the athalassohaline Wadi An Natrun, Egypt.</title>
        <authorList>
            <person name="Zhao B."/>
        </authorList>
    </citation>
    <scope>NUCLEOTIDE SEQUENCE [LARGE SCALE GENOMIC DNA]</scope>
    <source>
        <strain evidence="5 6">CGMCC 1.3597</strain>
    </source>
</reference>
<dbReference type="RefSeq" id="WP_087715512.1">
    <property type="nucleotide sequence ID" value="NZ_MWPH01000004.1"/>
</dbReference>
<dbReference type="AlphaFoldDB" id="A0A202E4L8"/>
<dbReference type="SMART" id="SM00382">
    <property type="entry name" value="AAA"/>
    <property type="match status" value="1"/>
</dbReference>
<dbReference type="InterPro" id="IPR041664">
    <property type="entry name" value="AAA_16"/>
</dbReference>
<dbReference type="InterPro" id="IPR003593">
    <property type="entry name" value="AAA+_ATPase"/>
</dbReference>
<dbReference type="PANTHER" id="PTHR10763">
    <property type="entry name" value="CELL DIVISION CONTROL PROTEIN 6-RELATED"/>
    <property type="match status" value="1"/>
</dbReference>
<evidence type="ECO:0000313" key="6">
    <source>
        <dbReference type="Proteomes" id="UP000196084"/>
    </source>
</evidence>
<proteinExistence type="predicted"/>
<keyword evidence="2" id="KW-0547">Nucleotide-binding</keyword>
<keyword evidence="6" id="KW-1185">Reference proteome</keyword>
<keyword evidence="1" id="KW-0235">DNA replication</keyword>
<dbReference type="Pfam" id="PF22703">
    <property type="entry name" value="Cdc6_lid"/>
    <property type="match status" value="1"/>
</dbReference>
<keyword evidence="3" id="KW-0067">ATP-binding</keyword>
<dbReference type="Gene3D" id="3.40.50.300">
    <property type="entry name" value="P-loop containing nucleotide triphosphate hydrolases"/>
    <property type="match status" value="1"/>
</dbReference>
<dbReference type="InterPro" id="IPR027417">
    <property type="entry name" value="P-loop_NTPase"/>
</dbReference>
<dbReference type="OrthoDB" id="270161at2157"/>
<accession>A0A202E4L8</accession>
<protein>
    <submittedName>
        <fullName evidence="5">AAA family ATPase</fullName>
    </submittedName>
</protein>
<dbReference type="Pfam" id="PF13191">
    <property type="entry name" value="AAA_16"/>
    <property type="match status" value="1"/>
</dbReference>
<evidence type="ECO:0000256" key="1">
    <source>
        <dbReference type="ARBA" id="ARBA00022705"/>
    </source>
</evidence>
<dbReference type="EMBL" id="MWPH01000004">
    <property type="protein sequence ID" value="OVE83177.1"/>
    <property type="molecule type" value="Genomic_DNA"/>
</dbReference>
<organism evidence="5 6">
    <name type="scientific">Natronolimnobius baerhuensis</name>
    <dbReference type="NCBI Taxonomy" id="253108"/>
    <lineage>
        <taxon>Archaea</taxon>
        <taxon>Methanobacteriati</taxon>
        <taxon>Methanobacteriota</taxon>
        <taxon>Stenosarchaea group</taxon>
        <taxon>Halobacteria</taxon>
        <taxon>Halobacteriales</taxon>
        <taxon>Natrialbaceae</taxon>
        <taxon>Natronolimnobius</taxon>
    </lineage>
</organism>
<comment type="caution">
    <text evidence="5">The sequence shown here is derived from an EMBL/GenBank/DDBJ whole genome shotgun (WGS) entry which is preliminary data.</text>
</comment>
<dbReference type="InterPro" id="IPR055237">
    <property type="entry name" value="Cdc6_lid"/>
</dbReference>
<dbReference type="InterPro" id="IPR050311">
    <property type="entry name" value="ORC1/CDC6"/>
</dbReference>
<sequence>MIADPRVFDDEFVPPDLLHRETEIEQLLRRYTHPEPRETDMLISGPSGVGKTLLAQKVTDRLERQRGVTTIFVDSLGKTTGAVLRAVLERHPNGPDDVVRTTPTESVCREFRRAVDGGTVVVLDEGDDLPETEAINELLATAHVTVIAIAHEGTDWLSRLDVVASHPFGSCHIEVGRYGVTELADILERRAIQGFHGDVVSREYLETIANEVAGVARDGIQTLRAAAEIARDQGFHQIDSVEIATAYEHAKHRIRELNLESLPFHHQVLYAIVHDAGEIAGAELHECYEAIADETYAGGPVHPIGERARRGKFPKLKEYDLVEYDESTTKDRVYSVIDINVEPVIDLPSIGLC</sequence>
<dbReference type="Proteomes" id="UP000196084">
    <property type="component" value="Unassembled WGS sequence"/>
</dbReference>
<gene>
    <name evidence="5" type="ORF">B2G88_17360</name>
</gene>
<dbReference type="PANTHER" id="PTHR10763:SF22">
    <property type="entry name" value="ORC1-TYPE DNA REPLICATION PROTEIN"/>
    <property type="match status" value="1"/>
</dbReference>
<evidence type="ECO:0000256" key="2">
    <source>
        <dbReference type="ARBA" id="ARBA00022741"/>
    </source>
</evidence>
<dbReference type="GO" id="GO:0005524">
    <property type="term" value="F:ATP binding"/>
    <property type="evidence" value="ECO:0007669"/>
    <property type="project" value="UniProtKB-KW"/>
</dbReference>
<dbReference type="GO" id="GO:0006260">
    <property type="term" value="P:DNA replication"/>
    <property type="evidence" value="ECO:0007669"/>
    <property type="project" value="UniProtKB-KW"/>
</dbReference>
<dbReference type="Gene3D" id="1.10.8.60">
    <property type="match status" value="1"/>
</dbReference>
<name>A0A202E4L8_9EURY</name>
<evidence type="ECO:0000313" key="5">
    <source>
        <dbReference type="EMBL" id="OVE83177.1"/>
    </source>
</evidence>
<evidence type="ECO:0000256" key="3">
    <source>
        <dbReference type="ARBA" id="ARBA00022840"/>
    </source>
</evidence>
<evidence type="ECO:0000259" key="4">
    <source>
        <dbReference type="SMART" id="SM00382"/>
    </source>
</evidence>
<feature type="domain" description="AAA+ ATPase" evidence="4">
    <location>
        <begin position="37"/>
        <end position="179"/>
    </location>
</feature>
<dbReference type="SUPFAM" id="SSF52540">
    <property type="entry name" value="P-loop containing nucleoside triphosphate hydrolases"/>
    <property type="match status" value="1"/>
</dbReference>